<accession>A0A859FGJ8</accession>
<evidence type="ECO:0000313" key="1">
    <source>
        <dbReference type="EMBL" id="QKS71774.1"/>
    </source>
</evidence>
<dbReference type="AlphaFoldDB" id="A0A859FGJ8"/>
<gene>
    <name evidence="1" type="ORF">FLK61_34435</name>
</gene>
<keyword evidence="2" id="KW-1185">Reference proteome</keyword>
<protein>
    <submittedName>
        <fullName evidence="1">DUF3603 family protein</fullName>
    </submittedName>
</protein>
<proteinExistence type="predicted"/>
<dbReference type="InterPro" id="IPR020909">
    <property type="entry name" value="UPF0736"/>
</dbReference>
<dbReference type="EMBL" id="CP041372">
    <property type="protein sequence ID" value="QKS71774.1"/>
    <property type="molecule type" value="Genomic_DNA"/>
</dbReference>
<dbReference type="Pfam" id="PF12227">
    <property type="entry name" value="DUF3603"/>
    <property type="match status" value="1"/>
</dbReference>
<reference evidence="2" key="1">
    <citation type="submission" date="2019-07" db="EMBL/GenBank/DDBJ databases">
        <title>Bacillus alkalisoli sp. nov. isolated from saline soil.</title>
        <authorList>
            <person name="Sun J.-Q."/>
            <person name="Xu L."/>
        </authorList>
    </citation>
    <scope>NUCLEOTIDE SEQUENCE [LARGE SCALE GENOMIC DNA]</scope>
    <source>
        <strain evidence="2">M4U3P1</strain>
    </source>
</reference>
<dbReference type="RefSeq" id="WP_176009759.1">
    <property type="nucleotide sequence ID" value="NZ_CP041372.2"/>
</dbReference>
<dbReference type="Proteomes" id="UP000318138">
    <property type="component" value="Chromosome"/>
</dbReference>
<sequence>MQHMRDVWVNWCEGEEKSYNICEFFEWKKSDRMEMIDQLAVVKVSEPLLVAIECSLIELPQQLLQTVYRQSYNRVRQERHVMDYGFIATNGERGIAVDTIGYETPIRKSRLIPRQEEQVCALVKHKAQESFGFKGELEDVNSTVMDKMIGLTRREKQRKQLAMMVLDQLFEEAELWEMRYWYTEFCPSKYDAIQLMSHDQAWTGLYNEMKAGWSKQHEEWTASIIKGQPFFEKLWTSYEDEERKKMSK</sequence>
<organism evidence="1 2">
    <name type="scientific">Paenalkalicoccus suaedae</name>
    <dbReference type="NCBI Taxonomy" id="2592382"/>
    <lineage>
        <taxon>Bacteria</taxon>
        <taxon>Bacillati</taxon>
        <taxon>Bacillota</taxon>
        <taxon>Bacilli</taxon>
        <taxon>Bacillales</taxon>
        <taxon>Bacillaceae</taxon>
        <taxon>Paenalkalicoccus</taxon>
    </lineage>
</organism>
<dbReference type="KEGG" id="psua:FLK61_34435"/>
<evidence type="ECO:0000313" key="2">
    <source>
        <dbReference type="Proteomes" id="UP000318138"/>
    </source>
</evidence>
<name>A0A859FGJ8_9BACI</name>